<evidence type="ECO:0000256" key="9">
    <source>
        <dbReference type="HAMAP-Rule" id="MF_00131"/>
    </source>
</evidence>
<comment type="pathway">
    <text evidence="2 9">Amino-acid biosynthesis; L-tryptophan biosynthesis; L-tryptophan from chorismate: step 5/5.</text>
</comment>
<dbReference type="InterPro" id="IPR013785">
    <property type="entry name" value="Aldolase_TIM"/>
</dbReference>
<comment type="caution">
    <text evidence="11">The sequence shown here is derived from an EMBL/GenBank/DDBJ whole genome shotgun (WGS) entry which is preliminary data.</text>
</comment>
<dbReference type="PANTHER" id="PTHR43406:SF1">
    <property type="entry name" value="TRYPTOPHAN SYNTHASE ALPHA CHAIN, CHLOROPLASTIC"/>
    <property type="match status" value="1"/>
</dbReference>
<dbReference type="InterPro" id="IPR011060">
    <property type="entry name" value="RibuloseP-bd_barrel"/>
</dbReference>
<evidence type="ECO:0000256" key="7">
    <source>
        <dbReference type="ARBA" id="ARBA00023239"/>
    </source>
</evidence>
<dbReference type="RefSeq" id="WP_010625232.1">
    <property type="nucleotide sequence ID" value="NZ_AZFA01000006.1"/>
</dbReference>
<keyword evidence="4 9" id="KW-0028">Amino-acid biosynthesis</keyword>
<dbReference type="STRING" id="1423815.FC27_GL001986"/>
<protein>
    <recommendedName>
        <fullName evidence="9">Tryptophan synthase alpha chain</fullName>
        <ecNumber evidence="9">4.2.1.20</ecNumber>
    </recommendedName>
</protein>
<evidence type="ECO:0000256" key="10">
    <source>
        <dbReference type="RuleBase" id="RU003662"/>
    </source>
</evidence>
<evidence type="ECO:0000256" key="5">
    <source>
        <dbReference type="ARBA" id="ARBA00022822"/>
    </source>
</evidence>
<dbReference type="Pfam" id="PF00290">
    <property type="entry name" value="Trp_syntA"/>
    <property type="match status" value="1"/>
</dbReference>
<feature type="active site" description="Proton acceptor" evidence="9">
    <location>
        <position position="44"/>
    </location>
</feature>
<keyword evidence="7 9" id="KW-0456">Lyase</keyword>
<evidence type="ECO:0000313" key="12">
    <source>
        <dbReference type="Proteomes" id="UP000051647"/>
    </source>
</evidence>
<feature type="active site" description="Proton acceptor" evidence="9">
    <location>
        <position position="55"/>
    </location>
</feature>
<evidence type="ECO:0000256" key="3">
    <source>
        <dbReference type="ARBA" id="ARBA00011270"/>
    </source>
</evidence>
<comment type="subunit">
    <text evidence="3 9">Tetramer of two alpha and two beta chains.</text>
</comment>
<proteinExistence type="inferred from homology"/>
<dbReference type="HAMAP" id="MF_00131">
    <property type="entry name" value="Trp_synth_alpha"/>
    <property type="match status" value="1"/>
</dbReference>
<gene>
    <name evidence="9" type="primary">trpA</name>
    <name evidence="11" type="ORF">FC27_GL001986</name>
</gene>
<evidence type="ECO:0000256" key="4">
    <source>
        <dbReference type="ARBA" id="ARBA00022605"/>
    </source>
</evidence>
<dbReference type="FunFam" id="3.20.20.70:FF:000037">
    <property type="entry name" value="Tryptophan synthase alpha chain"/>
    <property type="match status" value="1"/>
</dbReference>
<keyword evidence="5 9" id="KW-0822">Tryptophan biosynthesis</keyword>
<organism evidence="11 12">
    <name type="scientific">Companilactobacillus versmoldensis DSM 14857 = KCTC 3814</name>
    <dbReference type="NCBI Taxonomy" id="1423815"/>
    <lineage>
        <taxon>Bacteria</taxon>
        <taxon>Bacillati</taxon>
        <taxon>Bacillota</taxon>
        <taxon>Bacilli</taxon>
        <taxon>Lactobacillales</taxon>
        <taxon>Lactobacillaceae</taxon>
        <taxon>Companilactobacillus</taxon>
    </lineage>
</organism>
<name>A0A0R1SMK4_9LACO</name>
<dbReference type="SUPFAM" id="SSF51366">
    <property type="entry name" value="Ribulose-phoshate binding barrel"/>
    <property type="match status" value="1"/>
</dbReference>
<sequence>MSKLTEIFQNKKAFIPFLVADDPNAQTTIDNVVTLAENGADIVELGIPFSDPVADGPVIQAADLRAFDAGVNTDVVFEIVENVRQKTDVPIVFLTYLNIVFKYGYEKFCQRCQDLNISGLVIPDLPMEEQGELRPIADQYQIDLIPLISPASGDRIEEIAASASGFIYMVSSLGVTGVRNSFSEQLTKTIERIKQVTQVPVAIGFGIHSPEQAAKLSEISDGIIIGSAVVKMVDETADSTELQSKLANYAQEIKNAITITA</sequence>
<evidence type="ECO:0000313" key="11">
    <source>
        <dbReference type="EMBL" id="KRL67395.1"/>
    </source>
</evidence>
<dbReference type="GO" id="GO:0004834">
    <property type="term" value="F:tryptophan synthase activity"/>
    <property type="evidence" value="ECO:0007669"/>
    <property type="project" value="UniProtKB-UniRule"/>
</dbReference>
<dbReference type="InterPro" id="IPR002028">
    <property type="entry name" value="Trp_synthase_suA"/>
</dbReference>
<comment type="catalytic activity">
    <reaction evidence="8 9">
        <text>(1S,2R)-1-C-(indol-3-yl)glycerol 3-phosphate + L-serine = D-glyceraldehyde 3-phosphate + L-tryptophan + H2O</text>
        <dbReference type="Rhea" id="RHEA:10532"/>
        <dbReference type="ChEBI" id="CHEBI:15377"/>
        <dbReference type="ChEBI" id="CHEBI:33384"/>
        <dbReference type="ChEBI" id="CHEBI:57912"/>
        <dbReference type="ChEBI" id="CHEBI:58866"/>
        <dbReference type="ChEBI" id="CHEBI:59776"/>
        <dbReference type="EC" id="4.2.1.20"/>
    </reaction>
</comment>
<keyword evidence="12" id="KW-1185">Reference proteome</keyword>
<dbReference type="Gene3D" id="3.20.20.70">
    <property type="entry name" value="Aldolase class I"/>
    <property type="match status" value="1"/>
</dbReference>
<dbReference type="OrthoDB" id="9804578at2"/>
<dbReference type="NCBIfam" id="TIGR00262">
    <property type="entry name" value="trpA"/>
    <property type="match status" value="1"/>
</dbReference>
<reference evidence="11 12" key="1">
    <citation type="journal article" date="2015" name="Genome Announc.">
        <title>Expanding the biotechnology potential of lactobacilli through comparative genomics of 213 strains and associated genera.</title>
        <authorList>
            <person name="Sun Z."/>
            <person name="Harris H.M."/>
            <person name="McCann A."/>
            <person name="Guo C."/>
            <person name="Argimon S."/>
            <person name="Zhang W."/>
            <person name="Yang X."/>
            <person name="Jeffery I.B."/>
            <person name="Cooney J.C."/>
            <person name="Kagawa T.F."/>
            <person name="Liu W."/>
            <person name="Song Y."/>
            <person name="Salvetti E."/>
            <person name="Wrobel A."/>
            <person name="Rasinkangas P."/>
            <person name="Parkhill J."/>
            <person name="Rea M.C."/>
            <person name="O'Sullivan O."/>
            <person name="Ritari J."/>
            <person name="Douillard F.P."/>
            <person name="Paul Ross R."/>
            <person name="Yang R."/>
            <person name="Briner A.E."/>
            <person name="Felis G.E."/>
            <person name="de Vos W.M."/>
            <person name="Barrangou R."/>
            <person name="Klaenhammer T.R."/>
            <person name="Caufield P.W."/>
            <person name="Cui Y."/>
            <person name="Zhang H."/>
            <person name="O'Toole P.W."/>
        </authorList>
    </citation>
    <scope>NUCLEOTIDE SEQUENCE [LARGE SCALE GENOMIC DNA]</scope>
    <source>
        <strain evidence="11 12">DSM 14857</strain>
    </source>
</reference>
<dbReference type="PANTHER" id="PTHR43406">
    <property type="entry name" value="TRYPTOPHAN SYNTHASE, ALPHA CHAIN"/>
    <property type="match status" value="1"/>
</dbReference>
<dbReference type="EC" id="4.2.1.20" evidence="9"/>
<evidence type="ECO:0000256" key="8">
    <source>
        <dbReference type="ARBA" id="ARBA00049047"/>
    </source>
</evidence>
<accession>A0A0R1SMK4</accession>
<dbReference type="UniPathway" id="UPA00035">
    <property type="reaction ID" value="UER00044"/>
</dbReference>
<dbReference type="PROSITE" id="PS00167">
    <property type="entry name" value="TRP_SYNTHASE_ALPHA"/>
    <property type="match status" value="1"/>
</dbReference>
<evidence type="ECO:0000256" key="2">
    <source>
        <dbReference type="ARBA" id="ARBA00004733"/>
    </source>
</evidence>
<dbReference type="GO" id="GO:0005829">
    <property type="term" value="C:cytosol"/>
    <property type="evidence" value="ECO:0007669"/>
    <property type="project" value="TreeGrafter"/>
</dbReference>
<evidence type="ECO:0000256" key="6">
    <source>
        <dbReference type="ARBA" id="ARBA00023141"/>
    </source>
</evidence>
<dbReference type="CDD" id="cd04724">
    <property type="entry name" value="Tryptophan_synthase_alpha"/>
    <property type="match status" value="1"/>
</dbReference>
<dbReference type="PATRIC" id="fig|1423815.3.peg.2037"/>
<dbReference type="EMBL" id="AZFA01000006">
    <property type="protein sequence ID" value="KRL67395.1"/>
    <property type="molecule type" value="Genomic_DNA"/>
</dbReference>
<keyword evidence="6 9" id="KW-0057">Aromatic amino acid biosynthesis</keyword>
<evidence type="ECO:0000256" key="1">
    <source>
        <dbReference type="ARBA" id="ARBA00003365"/>
    </source>
</evidence>
<dbReference type="Proteomes" id="UP000051647">
    <property type="component" value="Unassembled WGS sequence"/>
</dbReference>
<dbReference type="eggNOG" id="COG0159">
    <property type="taxonomic scope" value="Bacteria"/>
</dbReference>
<dbReference type="AlphaFoldDB" id="A0A0R1SMK4"/>
<dbReference type="InterPro" id="IPR018204">
    <property type="entry name" value="Trp_synthase_alpha_AS"/>
</dbReference>
<comment type="similarity">
    <text evidence="9 10">Belongs to the TrpA family.</text>
</comment>
<comment type="function">
    <text evidence="1 9">The alpha subunit is responsible for the aldol cleavage of indoleglycerol phosphate to indole and glyceraldehyde 3-phosphate.</text>
</comment>